<dbReference type="GO" id="GO:0005484">
    <property type="term" value="F:SNAP receptor activity"/>
    <property type="evidence" value="ECO:0007669"/>
    <property type="project" value="InterPro"/>
</dbReference>
<feature type="compositionally biased region" description="Basic and acidic residues" evidence="10">
    <location>
        <begin position="66"/>
        <end position="79"/>
    </location>
</feature>
<dbReference type="GO" id="GO:0031201">
    <property type="term" value="C:SNARE complex"/>
    <property type="evidence" value="ECO:0007669"/>
    <property type="project" value="TreeGrafter"/>
</dbReference>
<feature type="region of interest" description="Disordered" evidence="10">
    <location>
        <begin position="66"/>
        <end position="101"/>
    </location>
</feature>
<keyword evidence="5" id="KW-0931">ER-Golgi transport</keyword>
<evidence type="ECO:0000313" key="13">
    <source>
        <dbReference type="EMBL" id="GMH65536.1"/>
    </source>
</evidence>
<evidence type="ECO:0000256" key="8">
    <source>
        <dbReference type="ARBA" id="ARBA00023136"/>
    </source>
</evidence>
<evidence type="ECO:0000256" key="5">
    <source>
        <dbReference type="ARBA" id="ARBA00022892"/>
    </source>
</evidence>
<feature type="compositionally biased region" description="Low complexity" evidence="10">
    <location>
        <begin position="80"/>
        <end position="91"/>
    </location>
</feature>
<evidence type="ECO:0000256" key="10">
    <source>
        <dbReference type="SAM" id="MobiDB-lite"/>
    </source>
</evidence>
<keyword evidence="8 11" id="KW-0472">Membrane</keyword>
<evidence type="ECO:0000256" key="9">
    <source>
        <dbReference type="ARBA" id="ARBA00037934"/>
    </source>
</evidence>
<dbReference type="InterPro" id="IPR005606">
    <property type="entry name" value="Sec20"/>
</dbReference>
<sequence length="191" mass="22167">MDSILSLEQQLKLDLQTSPTPPSLSPLRLLLRRHRSHLTSQNISTRELSAVELRIDRMLNDSKRLRLREKKNEERKELLSNKSSKMSNKTSKQSDESAVNSSLLRTRSMLTSELDRINSVNSTFNNDKKAIKRVAEDYNSLENISDNARRVLRSLENKEVKENLVLGGATLFYVFCLVYVVWTRFWIPFIL</sequence>
<organism evidence="13 14">
    <name type="scientific">Triparma laevis f. longispina</name>
    <dbReference type="NCBI Taxonomy" id="1714387"/>
    <lineage>
        <taxon>Eukaryota</taxon>
        <taxon>Sar</taxon>
        <taxon>Stramenopiles</taxon>
        <taxon>Ochrophyta</taxon>
        <taxon>Bolidophyceae</taxon>
        <taxon>Parmales</taxon>
        <taxon>Triparmaceae</taxon>
        <taxon>Triparma</taxon>
    </lineage>
</organism>
<dbReference type="PANTHER" id="PTHR12825:SF0">
    <property type="entry name" value="VESICLE TRANSPORT PROTEIN SEC20"/>
    <property type="match status" value="1"/>
</dbReference>
<keyword evidence="2" id="KW-0813">Transport</keyword>
<comment type="subcellular location">
    <subcellularLocation>
        <location evidence="1">Endoplasmic reticulum membrane</location>
        <topology evidence="1">Single-pass type IV membrane protein</topology>
    </subcellularLocation>
</comment>
<name>A0A9W7A7G8_9STRA</name>
<keyword evidence="6 11" id="KW-1133">Transmembrane helix</keyword>
<dbReference type="AlphaFoldDB" id="A0A9W7A7G8"/>
<gene>
    <name evidence="13" type="ORF">TrLO_g8856</name>
</gene>
<evidence type="ECO:0000256" key="4">
    <source>
        <dbReference type="ARBA" id="ARBA00022824"/>
    </source>
</evidence>
<dbReference type="Proteomes" id="UP001165122">
    <property type="component" value="Unassembled WGS sequence"/>
</dbReference>
<dbReference type="GO" id="GO:0006890">
    <property type="term" value="P:retrograde vesicle-mediated transport, Golgi to endoplasmic reticulum"/>
    <property type="evidence" value="ECO:0007669"/>
    <property type="project" value="InterPro"/>
</dbReference>
<evidence type="ECO:0000256" key="6">
    <source>
        <dbReference type="ARBA" id="ARBA00022989"/>
    </source>
</evidence>
<keyword evidence="7" id="KW-0175">Coiled coil</keyword>
<comment type="similarity">
    <text evidence="9">Belongs to the SEC20 family.</text>
</comment>
<keyword evidence="3 11" id="KW-0812">Transmembrane</keyword>
<proteinExistence type="inferred from homology"/>
<dbReference type="Pfam" id="PF03908">
    <property type="entry name" value="Sec20"/>
    <property type="match status" value="1"/>
</dbReference>
<feature type="transmembrane region" description="Helical" evidence="11">
    <location>
        <begin position="163"/>
        <end position="182"/>
    </location>
</feature>
<dbReference type="OrthoDB" id="46868at2759"/>
<dbReference type="EMBL" id="BRXW01000552">
    <property type="protein sequence ID" value="GMH65536.1"/>
    <property type="molecule type" value="Genomic_DNA"/>
</dbReference>
<reference evidence="14" key="1">
    <citation type="journal article" date="2023" name="Commun. Biol.">
        <title>Genome analysis of Parmales, the sister group of diatoms, reveals the evolutionary specialization of diatoms from phago-mixotrophs to photoautotrophs.</title>
        <authorList>
            <person name="Ban H."/>
            <person name="Sato S."/>
            <person name="Yoshikawa S."/>
            <person name="Yamada K."/>
            <person name="Nakamura Y."/>
            <person name="Ichinomiya M."/>
            <person name="Sato N."/>
            <person name="Blanc-Mathieu R."/>
            <person name="Endo H."/>
            <person name="Kuwata A."/>
            <person name="Ogata H."/>
        </authorList>
    </citation>
    <scope>NUCLEOTIDE SEQUENCE [LARGE SCALE GENOMIC DNA]</scope>
    <source>
        <strain evidence="14">NIES 3700</strain>
    </source>
</reference>
<evidence type="ECO:0000256" key="7">
    <source>
        <dbReference type="ARBA" id="ARBA00023054"/>
    </source>
</evidence>
<keyword evidence="14" id="KW-1185">Reference proteome</keyword>
<comment type="caution">
    <text evidence="13">The sequence shown here is derived from an EMBL/GenBank/DDBJ whole genome shotgun (WGS) entry which is preliminary data.</text>
</comment>
<dbReference type="GO" id="GO:0005789">
    <property type="term" value="C:endoplasmic reticulum membrane"/>
    <property type="evidence" value="ECO:0007669"/>
    <property type="project" value="UniProtKB-SubCell"/>
</dbReference>
<evidence type="ECO:0000256" key="2">
    <source>
        <dbReference type="ARBA" id="ARBA00022448"/>
    </source>
</evidence>
<dbReference type="PANTHER" id="PTHR12825">
    <property type="entry name" value="BNIP1-RELATED"/>
    <property type="match status" value="1"/>
</dbReference>
<feature type="domain" description="Sec20 C-terminal" evidence="12">
    <location>
        <begin position="94"/>
        <end position="184"/>
    </location>
</feature>
<protein>
    <recommendedName>
        <fullName evidence="12">Sec20 C-terminal domain-containing protein</fullName>
    </recommendedName>
</protein>
<evidence type="ECO:0000259" key="12">
    <source>
        <dbReference type="Pfam" id="PF03908"/>
    </source>
</evidence>
<evidence type="ECO:0000256" key="3">
    <source>
        <dbReference type="ARBA" id="ARBA00022692"/>
    </source>
</evidence>
<keyword evidence="4" id="KW-0256">Endoplasmic reticulum</keyword>
<evidence type="ECO:0000256" key="1">
    <source>
        <dbReference type="ARBA" id="ARBA00004163"/>
    </source>
</evidence>
<evidence type="ECO:0000256" key="11">
    <source>
        <dbReference type="SAM" id="Phobius"/>
    </source>
</evidence>
<evidence type="ECO:0000313" key="14">
    <source>
        <dbReference type="Proteomes" id="UP001165122"/>
    </source>
</evidence>
<dbReference type="InterPro" id="IPR056173">
    <property type="entry name" value="Sec20_C"/>
</dbReference>
<accession>A0A9W7A7G8</accession>